<name>A0A0C3C0U8_HEBCY</name>
<dbReference type="Proteomes" id="UP000053424">
    <property type="component" value="Unassembled WGS sequence"/>
</dbReference>
<reference evidence="3" key="2">
    <citation type="submission" date="2015-01" db="EMBL/GenBank/DDBJ databases">
        <title>Evolutionary Origins and Diversification of the Mycorrhizal Mutualists.</title>
        <authorList>
            <consortium name="DOE Joint Genome Institute"/>
            <consortium name="Mycorrhizal Genomics Consortium"/>
            <person name="Kohler A."/>
            <person name="Kuo A."/>
            <person name="Nagy L.G."/>
            <person name="Floudas D."/>
            <person name="Copeland A."/>
            <person name="Barry K.W."/>
            <person name="Cichocki N."/>
            <person name="Veneault-Fourrey C."/>
            <person name="LaButti K."/>
            <person name="Lindquist E.A."/>
            <person name="Lipzen A."/>
            <person name="Lundell T."/>
            <person name="Morin E."/>
            <person name="Murat C."/>
            <person name="Riley R."/>
            <person name="Ohm R."/>
            <person name="Sun H."/>
            <person name="Tunlid A."/>
            <person name="Henrissat B."/>
            <person name="Grigoriev I.V."/>
            <person name="Hibbett D.S."/>
            <person name="Martin F."/>
        </authorList>
    </citation>
    <scope>NUCLEOTIDE SEQUENCE [LARGE SCALE GENOMIC DNA]</scope>
    <source>
        <strain evidence="3">h7</strain>
    </source>
</reference>
<dbReference type="OrthoDB" id="26719at2759"/>
<dbReference type="GO" id="GO:0000287">
    <property type="term" value="F:magnesium ion binding"/>
    <property type="evidence" value="ECO:0007669"/>
    <property type="project" value="InterPro"/>
</dbReference>
<evidence type="ECO:0000256" key="1">
    <source>
        <dbReference type="SAM" id="SignalP"/>
    </source>
</evidence>
<accession>A0A0C3C0U8</accession>
<reference evidence="2 3" key="1">
    <citation type="submission" date="2014-04" db="EMBL/GenBank/DDBJ databases">
        <authorList>
            <consortium name="DOE Joint Genome Institute"/>
            <person name="Kuo A."/>
            <person name="Gay G."/>
            <person name="Dore J."/>
            <person name="Kohler A."/>
            <person name="Nagy L.G."/>
            <person name="Floudas D."/>
            <person name="Copeland A."/>
            <person name="Barry K.W."/>
            <person name="Cichocki N."/>
            <person name="Veneault-Fourrey C."/>
            <person name="LaButti K."/>
            <person name="Lindquist E.A."/>
            <person name="Lipzen A."/>
            <person name="Lundell T."/>
            <person name="Morin E."/>
            <person name="Murat C."/>
            <person name="Sun H."/>
            <person name="Tunlid A."/>
            <person name="Henrissat B."/>
            <person name="Grigoriev I.V."/>
            <person name="Hibbett D.S."/>
            <person name="Martin F."/>
            <person name="Nordberg H.P."/>
            <person name="Cantor M.N."/>
            <person name="Hua S.X."/>
        </authorList>
    </citation>
    <scope>NUCLEOTIDE SEQUENCE [LARGE SCALE GENOMIC DNA]</scope>
    <source>
        <strain evidence="3">h7</strain>
    </source>
</reference>
<dbReference type="InterPro" id="IPR037143">
    <property type="entry name" value="4-PPantetheinyl_Trfase_dom_sf"/>
</dbReference>
<evidence type="ECO:0008006" key="4">
    <source>
        <dbReference type="Google" id="ProtNLM"/>
    </source>
</evidence>
<gene>
    <name evidence="2" type="ORF">M413DRAFT_76579</name>
</gene>
<dbReference type="GO" id="GO:0008897">
    <property type="term" value="F:holo-[acyl-carrier-protein] synthase activity"/>
    <property type="evidence" value="ECO:0007669"/>
    <property type="project" value="InterPro"/>
</dbReference>
<evidence type="ECO:0000313" key="2">
    <source>
        <dbReference type="EMBL" id="KIM37904.1"/>
    </source>
</evidence>
<keyword evidence="1" id="KW-0732">Signal</keyword>
<sequence length="300" mass="34519">MSATILVWMLSLNREYSAEEYNQAYQLCRRCFPNERFRYQTTDPDSFRLLITQLLPVLMMRHRRVRPSNWLDYRTPTGKHWIDTFGPSNPGEPLPLQSIGYHLAYESSLCGMAAVCGPQVQVINIGLGIKQVKVEPQGTPIKLYFERLSHKVRCSRDLLFSYILIPRQLTRVEKANITRTSDEARMLQRLCILLALKESFLKATGQPPGFDYTRLEFDVPNQRAFQDGQPMRGWEFRIFASHIGVARGAVLKQEEYQCVCAFFTGSPESTFSFEEELDLEEWVSCINIDEIMAAVGKLDA</sequence>
<protein>
    <recommendedName>
        <fullName evidence="4">4'-phosphopantetheinyl transferase domain-containing protein</fullName>
    </recommendedName>
</protein>
<evidence type="ECO:0000313" key="3">
    <source>
        <dbReference type="Proteomes" id="UP000053424"/>
    </source>
</evidence>
<dbReference type="AlphaFoldDB" id="A0A0C3C0U8"/>
<feature type="signal peptide" evidence="1">
    <location>
        <begin position="1"/>
        <end position="18"/>
    </location>
</feature>
<keyword evidence="3" id="KW-1185">Reference proteome</keyword>
<feature type="chain" id="PRO_5002175875" description="4'-phosphopantetheinyl transferase domain-containing protein" evidence="1">
    <location>
        <begin position="19"/>
        <end position="300"/>
    </location>
</feature>
<dbReference type="HOGENOM" id="CLU_057011_3_1_1"/>
<dbReference type="EMBL" id="KN831794">
    <property type="protein sequence ID" value="KIM37904.1"/>
    <property type="molecule type" value="Genomic_DNA"/>
</dbReference>
<dbReference type="Gene3D" id="3.90.470.20">
    <property type="entry name" value="4'-phosphopantetheinyl transferase domain"/>
    <property type="match status" value="1"/>
</dbReference>
<dbReference type="SUPFAM" id="SSF56214">
    <property type="entry name" value="4'-phosphopantetheinyl transferase"/>
    <property type="match status" value="1"/>
</dbReference>
<organism evidence="2 3">
    <name type="scientific">Hebeloma cylindrosporum</name>
    <dbReference type="NCBI Taxonomy" id="76867"/>
    <lineage>
        <taxon>Eukaryota</taxon>
        <taxon>Fungi</taxon>
        <taxon>Dikarya</taxon>
        <taxon>Basidiomycota</taxon>
        <taxon>Agaricomycotina</taxon>
        <taxon>Agaricomycetes</taxon>
        <taxon>Agaricomycetidae</taxon>
        <taxon>Agaricales</taxon>
        <taxon>Agaricineae</taxon>
        <taxon>Hymenogastraceae</taxon>
        <taxon>Hebeloma</taxon>
    </lineage>
</organism>
<proteinExistence type="predicted"/>
<dbReference type="STRING" id="686832.A0A0C3C0U8"/>